<keyword evidence="3" id="KW-1185">Reference proteome</keyword>
<dbReference type="Pfam" id="PF00092">
    <property type="entry name" value="VWA"/>
    <property type="match status" value="1"/>
</dbReference>
<dbReference type="SMART" id="SM00327">
    <property type="entry name" value="VWA"/>
    <property type="match status" value="1"/>
</dbReference>
<organism evidence="2 3">
    <name type="scientific">Chloracidobacterium sp. N</name>
    <dbReference type="NCBI Taxonomy" id="2821540"/>
    <lineage>
        <taxon>Bacteria</taxon>
        <taxon>Pseudomonadati</taxon>
        <taxon>Acidobacteriota</taxon>
        <taxon>Terriglobia</taxon>
        <taxon>Terriglobales</taxon>
        <taxon>Acidobacteriaceae</taxon>
        <taxon>Chloracidobacterium</taxon>
        <taxon>Chloracidobacterium aggregatum</taxon>
    </lineage>
</organism>
<dbReference type="CDD" id="cd00198">
    <property type="entry name" value="vWFA"/>
    <property type="match status" value="1"/>
</dbReference>
<dbReference type="EMBL" id="CP072643">
    <property type="protein sequence ID" value="QUV95236.1"/>
    <property type="molecule type" value="Genomic_DNA"/>
</dbReference>
<evidence type="ECO:0000313" key="3">
    <source>
        <dbReference type="Proteomes" id="UP000677668"/>
    </source>
</evidence>
<gene>
    <name evidence="2" type="ORF">J8C05_14550</name>
</gene>
<protein>
    <submittedName>
        <fullName evidence="2">VWA domain-containing protein</fullName>
    </submittedName>
</protein>
<feature type="domain" description="VWFA" evidence="1">
    <location>
        <begin position="96"/>
        <end position="295"/>
    </location>
</feature>
<sequence length="341" mass="37572">MSLRWPGFFPALLVTLLFPLLNLAQDGGRPRTVTPPLPDPGDEIAIVADSRGVVFSVVDERGRIVSNLQASDFELYEDGQRQTIDLFRTSNELPLMLAVLLDTSDSQASLLPAEKRAVDVFFDAFFRPGKDYGALATFGGEVHLVNGLTSHLKSLKTALGRIEREQLFRDEDNGTPPLGTALYDALDITGREILEGHTARRVIGSGGTRRAIRRAICVLTDGRDTASQLSPGRVAASLRRRGIVVYALGLGDRFRFGDVDRDALEQLCTATGGKAFFPTDEADLERSFKRIVDDLSGQYIAVYRPTGPPGAAARRTVEIRPRDRRLRVFSQTEYTSEYDTP</sequence>
<dbReference type="PROSITE" id="PS50234">
    <property type="entry name" value="VWFA"/>
    <property type="match status" value="1"/>
</dbReference>
<evidence type="ECO:0000313" key="2">
    <source>
        <dbReference type="EMBL" id="QUV95236.1"/>
    </source>
</evidence>
<dbReference type="InterPro" id="IPR002035">
    <property type="entry name" value="VWF_A"/>
</dbReference>
<dbReference type="InterPro" id="IPR017802">
    <property type="entry name" value="VWFA-rel_acidobac-type"/>
</dbReference>
<reference evidence="2 3" key="1">
    <citation type="submission" date="2021-03" db="EMBL/GenBank/DDBJ databases">
        <title>Genomic and phenotypic characterization of Chloracidobacterium isolates provides evidence for multiple species.</title>
        <authorList>
            <person name="Saini M.K."/>
            <person name="Costas A.M.G."/>
            <person name="Tank M."/>
            <person name="Bryant D.A."/>
        </authorList>
    </citation>
    <scope>NUCLEOTIDE SEQUENCE [LARGE SCALE GENOMIC DNA]</scope>
    <source>
        <strain evidence="2 3">N</strain>
    </source>
</reference>
<proteinExistence type="predicted"/>
<dbReference type="Gene3D" id="3.40.50.410">
    <property type="entry name" value="von Willebrand factor, type A domain"/>
    <property type="match status" value="1"/>
</dbReference>
<dbReference type="SUPFAM" id="SSF53300">
    <property type="entry name" value="vWA-like"/>
    <property type="match status" value="1"/>
</dbReference>
<dbReference type="InterPro" id="IPR036465">
    <property type="entry name" value="vWFA_dom_sf"/>
</dbReference>
<name>A0ABX8B823_9BACT</name>
<dbReference type="RefSeq" id="WP_211423471.1">
    <property type="nucleotide sequence ID" value="NZ_CP072643.1"/>
</dbReference>
<evidence type="ECO:0000259" key="1">
    <source>
        <dbReference type="PROSITE" id="PS50234"/>
    </source>
</evidence>
<accession>A0ABX8B823</accession>
<dbReference type="Proteomes" id="UP000677668">
    <property type="component" value="Chromosome 2"/>
</dbReference>
<dbReference type="NCBIfam" id="TIGR03436">
    <property type="entry name" value="acidobact_VWFA"/>
    <property type="match status" value="1"/>
</dbReference>